<name>A0A916JLF6_9FLAO</name>
<gene>
    <name evidence="2" type="ORF">CRYO30217_01438</name>
</gene>
<dbReference type="AlphaFoldDB" id="A0A916JLF6"/>
<dbReference type="Proteomes" id="UP000683507">
    <property type="component" value="Chromosome"/>
</dbReference>
<accession>A0A916JLF6</accession>
<dbReference type="EMBL" id="OU015584">
    <property type="protein sequence ID" value="CAG5080764.1"/>
    <property type="molecule type" value="Genomic_DNA"/>
</dbReference>
<dbReference type="GO" id="GO:0003723">
    <property type="term" value="F:RNA binding"/>
    <property type="evidence" value="ECO:0007669"/>
    <property type="project" value="InterPro"/>
</dbReference>
<evidence type="ECO:0000313" key="3">
    <source>
        <dbReference type="Proteomes" id="UP000683507"/>
    </source>
</evidence>
<keyword evidence="3" id="KW-1185">Reference proteome</keyword>
<proteinExistence type="predicted"/>
<dbReference type="KEGG" id="ptan:CRYO30217_01438"/>
<dbReference type="Gene3D" id="3.10.290.10">
    <property type="entry name" value="RNA-binding S4 domain"/>
    <property type="match status" value="1"/>
</dbReference>
<evidence type="ECO:0000256" key="1">
    <source>
        <dbReference type="SAM" id="MobiDB-lite"/>
    </source>
</evidence>
<dbReference type="InterPro" id="IPR036986">
    <property type="entry name" value="S4_RNA-bd_sf"/>
</dbReference>
<evidence type="ECO:0000313" key="2">
    <source>
        <dbReference type="EMBL" id="CAG5080764.1"/>
    </source>
</evidence>
<evidence type="ECO:0008006" key="4">
    <source>
        <dbReference type="Google" id="ProtNLM"/>
    </source>
</evidence>
<feature type="region of interest" description="Disordered" evidence="1">
    <location>
        <begin position="65"/>
        <end position="93"/>
    </location>
</feature>
<sequence>MLNDELVKPSKVVYTSAKISLKTTPIWRSFKVIDIPKSRVGAKLVNTLIIETTSESDLEQLKSIQETNRQNRMQGLKGRPTKKDRRKLDDWND</sequence>
<organism evidence="2 3">
    <name type="scientific">Parvicella tangerina</name>
    <dbReference type="NCBI Taxonomy" id="2829795"/>
    <lineage>
        <taxon>Bacteria</taxon>
        <taxon>Pseudomonadati</taxon>
        <taxon>Bacteroidota</taxon>
        <taxon>Flavobacteriia</taxon>
        <taxon>Flavobacteriales</taxon>
        <taxon>Parvicellaceae</taxon>
        <taxon>Parvicella</taxon>
    </lineage>
</organism>
<protein>
    <recommendedName>
        <fullName evidence="4">RNA-binding protein</fullName>
    </recommendedName>
</protein>
<reference evidence="2" key="1">
    <citation type="submission" date="2021-04" db="EMBL/GenBank/DDBJ databases">
        <authorList>
            <person name="Rodrigo-Torres L."/>
            <person name="Arahal R. D."/>
            <person name="Lucena T."/>
        </authorList>
    </citation>
    <scope>NUCLEOTIDE SEQUENCE</scope>
    <source>
        <strain evidence="2">AS29M-1</strain>
    </source>
</reference>